<evidence type="ECO:0000259" key="1">
    <source>
        <dbReference type="Pfam" id="PF08241"/>
    </source>
</evidence>
<dbReference type="CDD" id="cd02440">
    <property type="entry name" value="AdoMet_MTases"/>
    <property type="match status" value="1"/>
</dbReference>
<organism evidence="2 3">
    <name type="scientific">Candidatus Cetobacterium colombiensis</name>
    <dbReference type="NCBI Taxonomy" id="3073100"/>
    <lineage>
        <taxon>Bacteria</taxon>
        <taxon>Fusobacteriati</taxon>
        <taxon>Fusobacteriota</taxon>
        <taxon>Fusobacteriia</taxon>
        <taxon>Fusobacteriales</taxon>
        <taxon>Fusobacteriaceae</taxon>
        <taxon>Cetobacterium</taxon>
    </lineage>
</organism>
<comment type="caution">
    <text evidence="2">The sequence shown here is derived from an EMBL/GenBank/DDBJ whole genome shotgun (WGS) entry which is preliminary data.</text>
</comment>
<proteinExistence type="predicted"/>
<dbReference type="GO" id="GO:0032259">
    <property type="term" value="P:methylation"/>
    <property type="evidence" value="ECO:0007669"/>
    <property type="project" value="UniProtKB-KW"/>
</dbReference>
<dbReference type="InterPro" id="IPR013216">
    <property type="entry name" value="Methyltransf_11"/>
</dbReference>
<dbReference type="InterPro" id="IPR029063">
    <property type="entry name" value="SAM-dependent_MTases_sf"/>
</dbReference>
<dbReference type="PANTHER" id="PTHR43591">
    <property type="entry name" value="METHYLTRANSFERASE"/>
    <property type="match status" value="1"/>
</dbReference>
<dbReference type="Proteomes" id="UP001279681">
    <property type="component" value="Unassembled WGS sequence"/>
</dbReference>
<evidence type="ECO:0000313" key="2">
    <source>
        <dbReference type="EMBL" id="MDX8336183.1"/>
    </source>
</evidence>
<name>A0ABU4W9H6_9FUSO</name>
<keyword evidence="2" id="KW-0489">Methyltransferase</keyword>
<dbReference type="Gene3D" id="3.40.50.150">
    <property type="entry name" value="Vaccinia Virus protein VP39"/>
    <property type="match status" value="1"/>
</dbReference>
<dbReference type="RefSeq" id="WP_320313586.1">
    <property type="nucleotide sequence ID" value="NZ_JAVIKH010000007.1"/>
</dbReference>
<dbReference type="SUPFAM" id="SSF53335">
    <property type="entry name" value="S-adenosyl-L-methionine-dependent methyltransferases"/>
    <property type="match status" value="1"/>
</dbReference>
<dbReference type="GO" id="GO:0008168">
    <property type="term" value="F:methyltransferase activity"/>
    <property type="evidence" value="ECO:0007669"/>
    <property type="project" value="UniProtKB-KW"/>
</dbReference>
<evidence type="ECO:0000313" key="3">
    <source>
        <dbReference type="Proteomes" id="UP001279681"/>
    </source>
</evidence>
<sequence length="208" mass="24168">MKIKKSSTYKKNTINFFNKMANKNHGDSFKHYDNVIKWIKNKNGTELLDIGTGKGDLLEKILLIYPNKNWNLVGIDISEKMIEKAVEKNISAKFKVGDSENLPFKNSSFDIITCINSFHHYENPEKAISEIKRVLRPGGIIILGEIWIPGFFRNIINFFLPFMKTGDYKIYSSDEIRYIFTQQNIIQIDKKNIFPSNCTYLLKKAETK</sequence>
<reference evidence="3" key="1">
    <citation type="submission" date="2023-07" db="EMBL/GenBank/DDBJ databases">
        <authorList>
            <person name="Colorado M.A."/>
            <person name="Villamil L.M."/>
            <person name="Melo J.F."/>
            <person name="Rodriguez J.A."/>
            <person name="Ruiz R.Y."/>
        </authorList>
    </citation>
    <scope>NUCLEOTIDE SEQUENCE [LARGE SCALE GENOMIC DNA]</scope>
    <source>
        <strain evidence="3">C33</strain>
    </source>
</reference>
<keyword evidence="3" id="KW-1185">Reference proteome</keyword>
<dbReference type="EMBL" id="JAVIKH010000007">
    <property type="protein sequence ID" value="MDX8336183.1"/>
    <property type="molecule type" value="Genomic_DNA"/>
</dbReference>
<keyword evidence="2" id="KW-0808">Transferase</keyword>
<accession>A0ABU4W9H6</accession>
<feature type="domain" description="Methyltransferase type 11" evidence="1">
    <location>
        <begin position="48"/>
        <end position="143"/>
    </location>
</feature>
<protein>
    <submittedName>
        <fullName evidence="2">Methyltransferase domain-containing protein</fullName>
    </submittedName>
</protein>
<dbReference type="Pfam" id="PF08241">
    <property type="entry name" value="Methyltransf_11"/>
    <property type="match status" value="1"/>
</dbReference>
<gene>
    <name evidence="2" type="ORF">RFV38_06710</name>
</gene>